<keyword evidence="12" id="KW-1185">Reference proteome</keyword>
<dbReference type="GO" id="GO:0016020">
    <property type="term" value="C:membrane"/>
    <property type="evidence" value="ECO:0007669"/>
    <property type="project" value="TreeGrafter"/>
</dbReference>
<keyword evidence="2" id="KW-0479">Metal-binding</keyword>
<evidence type="ECO:0000313" key="10">
    <source>
        <dbReference type="EMBL" id="MBV6547142.1"/>
    </source>
</evidence>
<protein>
    <submittedName>
        <fullName evidence="10">M48 family metallopeptidase</fullName>
    </submittedName>
</protein>
<dbReference type="EMBL" id="JABUMC010000015">
    <property type="protein sequence ID" value="MBV6547142.1"/>
    <property type="molecule type" value="Genomic_DNA"/>
</dbReference>
<gene>
    <name evidence="9" type="ORF">HT657_06050</name>
    <name evidence="10" type="ORF">HT672_07605</name>
</gene>
<feature type="domain" description="Peptidase M48" evidence="8">
    <location>
        <begin position="53"/>
        <end position="241"/>
    </location>
</feature>
<evidence type="ECO:0000256" key="2">
    <source>
        <dbReference type="ARBA" id="ARBA00022723"/>
    </source>
</evidence>
<accession>A0A949T7P7</accession>
<organism evidence="10 11">
    <name type="scientific">Ursidibacter maritimus</name>
    <dbReference type="NCBI Taxonomy" id="1331689"/>
    <lineage>
        <taxon>Bacteria</taxon>
        <taxon>Pseudomonadati</taxon>
        <taxon>Pseudomonadota</taxon>
        <taxon>Gammaproteobacteria</taxon>
        <taxon>Pasteurellales</taxon>
        <taxon>Pasteurellaceae</taxon>
        <taxon>Ursidibacter</taxon>
    </lineage>
</organism>
<dbReference type="Proteomes" id="UP000732858">
    <property type="component" value="Unassembled WGS sequence"/>
</dbReference>
<evidence type="ECO:0000313" key="11">
    <source>
        <dbReference type="Proteomes" id="UP000732858"/>
    </source>
</evidence>
<dbReference type="Pfam" id="PF01435">
    <property type="entry name" value="Peptidase_M48"/>
    <property type="match status" value="1"/>
</dbReference>
<evidence type="ECO:0000256" key="5">
    <source>
        <dbReference type="ARBA" id="ARBA00023049"/>
    </source>
</evidence>
<dbReference type="RefSeq" id="WP_157402412.1">
    <property type="nucleotide sequence ID" value="NZ_JABULY010000002.1"/>
</dbReference>
<comment type="cofactor">
    <cofactor evidence="6">
        <name>Zn(2+)</name>
        <dbReference type="ChEBI" id="CHEBI:29105"/>
    </cofactor>
    <text evidence="6">Binds 1 zinc ion per subunit.</text>
</comment>
<dbReference type="PANTHER" id="PTHR22726">
    <property type="entry name" value="METALLOENDOPEPTIDASE OMA1"/>
    <property type="match status" value="1"/>
</dbReference>
<dbReference type="PANTHER" id="PTHR22726:SF1">
    <property type="entry name" value="METALLOENDOPEPTIDASE OMA1, MITOCHONDRIAL"/>
    <property type="match status" value="1"/>
</dbReference>
<keyword evidence="5 6" id="KW-0482">Metalloprotease</keyword>
<dbReference type="PROSITE" id="PS51257">
    <property type="entry name" value="PROKAR_LIPOPROTEIN"/>
    <property type="match status" value="1"/>
</dbReference>
<feature type="chain" id="PRO_5038050511" evidence="7">
    <location>
        <begin position="20"/>
        <end position="254"/>
    </location>
</feature>
<evidence type="ECO:0000256" key="1">
    <source>
        <dbReference type="ARBA" id="ARBA00022670"/>
    </source>
</evidence>
<evidence type="ECO:0000256" key="6">
    <source>
        <dbReference type="RuleBase" id="RU003983"/>
    </source>
</evidence>
<proteinExistence type="inferred from homology"/>
<dbReference type="EMBL" id="JABULY010000002">
    <property type="protein sequence ID" value="MBV6531698.1"/>
    <property type="molecule type" value="Genomic_DNA"/>
</dbReference>
<evidence type="ECO:0000259" key="8">
    <source>
        <dbReference type="Pfam" id="PF01435"/>
    </source>
</evidence>
<feature type="signal peptide" evidence="7">
    <location>
        <begin position="1"/>
        <end position="19"/>
    </location>
</feature>
<comment type="similarity">
    <text evidence="6">Belongs to the peptidase M48 family.</text>
</comment>
<keyword evidence="3 6" id="KW-0378">Hydrolase</keyword>
<dbReference type="InterPro" id="IPR051156">
    <property type="entry name" value="Mito/Outer_Membr_Metalloprot"/>
</dbReference>
<dbReference type="AlphaFoldDB" id="A0A949T7P7"/>
<keyword evidence="4 6" id="KW-0862">Zinc</keyword>
<evidence type="ECO:0000313" key="12">
    <source>
        <dbReference type="Proteomes" id="UP001196379"/>
    </source>
</evidence>
<name>A0A949T7P7_9PAST</name>
<dbReference type="Gene3D" id="3.30.2010.10">
    <property type="entry name" value="Metalloproteases ('zincins'), catalytic domain"/>
    <property type="match status" value="1"/>
</dbReference>
<dbReference type="Proteomes" id="UP001196379">
    <property type="component" value="Unassembled WGS sequence"/>
</dbReference>
<evidence type="ECO:0000256" key="3">
    <source>
        <dbReference type="ARBA" id="ARBA00022801"/>
    </source>
</evidence>
<dbReference type="InterPro" id="IPR001915">
    <property type="entry name" value="Peptidase_M48"/>
</dbReference>
<dbReference type="OrthoDB" id="9810445at2"/>
<dbReference type="GO" id="GO:0051603">
    <property type="term" value="P:proteolysis involved in protein catabolic process"/>
    <property type="evidence" value="ECO:0007669"/>
    <property type="project" value="TreeGrafter"/>
</dbReference>
<dbReference type="GeneID" id="65548211"/>
<evidence type="ECO:0000256" key="4">
    <source>
        <dbReference type="ARBA" id="ARBA00022833"/>
    </source>
</evidence>
<dbReference type="CDD" id="cd07331">
    <property type="entry name" value="M48C_Oma1_like"/>
    <property type="match status" value="1"/>
</dbReference>
<comment type="caution">
    <text evidence="10">The sequence shown here is derived from an EMBL/GenBank/DDBJ whole genome shotgun (WGS) entry which is preliminary data.</text>
</comment>
<dbReference type="GO" id="GO:0004222">
    <property type="term" value="F:metalloendopeptidase activity"/>
    <property type="evidence" value="ECO:0007669"/>
    <property type="project" value="InterPro"/>
</dbReference>
<sequence>MKSLKKFGLAIMLATGLVACTTTQDINQEAALSYRQVQQEAKSKGVLDTTSATSKRIHAVFNKMRPYAEKENKTGVPFNWEISVVRSDELNAWAMPGGKMMFYTGLVEKLKLTDDEIATVMGHEMAHALEEHGKSDRTVSTITGIIGAVADVAVTASTGVNTEGLLSTGVDLIANKPFSRSQETEADEIGLFLMAKSGYNPKAAPNVWVKMSQATGGSGGLLESLISTHPVNADRQENLQRLMPKAMEYYNARK</sequence>
<dbReference type="GO" id="GO:0046872">
    <property type="term" value="F:metal ion binding"/>
    <property type="evidence" value="ECO:0007669"/>
    <property type="project" value="UniProtKB-KW"/>
</dbReference>
<evidence type="ECO:0000256" key="7">
    <source>
        <dbReference type="SAM" id="SignalP"/>
    </source>
</evidence>
<keyword evidence="7" id="KW-0732">Signal</keyword>
<evidence type="ECO:0000313" key="9">
    <source>
        <dbReference type="EMBL" id="MBV6531698.1"/>
    </source>
</evidence>
<reference evidence="10 12" key="1">
    <citation type="journal article" date="2021" name="Mol. Ecol.">
        <title>Polar bear-adapted Ursidibacter maritimus are remarkably conserved after generations in captivity.</title>
        <authorList>
            <person name="Espinosa-Gongora C."/>
            <person name="Hansen M.J."/>
            <person name="Bertelsen M.F."/>
            <person name="Bojesen A.M."/>
        </authorList>
    </citation>
    <scope>NUCLEOTIDE SEQUENCE</scope>
    <source>
        <strain evidence="10">Pb43105x</strain>
        <strain evidence="9 12">Pb43106</strain>
    </source>
</reference>
<keyword evidence="1 6" id="KW-0645">Protease</keyword>